<dbReference type="Proteomes" id="UP001142372">
    <property type="component" value="Unassembled WGS sequence"/>
</dbReference>
<evidence type="ECO:0000313" key="1">
    <source>
        <dbReference type="EMBL" id="GLJ74759.1"/>
    </source>
</evidence>
<evidence type="ECO:0000313" key="2">
    <source>
        <dbReference type="Proteomes" id="UP001142372"/>
    </source>
</evidence>
<proteinExistence type="predicted"/>
<reference evidence="1" key="1">
    <citation type="journal article" date="2014" name="Int. J. Syst. Evol. Microbiol.">
        <title>Complete genome sequence of Corynebacterium casei LMG S-19264T (=DSM 44701T), isolated from a smear-ripened cheese.</title>
        <authorList>
            <consortium name="US DOE Joint Genome Institute (JGI-PGF)"/>
            <person name="Walter F."/>
            <person name="Albersmeier A."/>
            <person name="Kalinowski J."/>
            <person name="Ruckert C."/>
        </authorList>
    </citation>
    <scope>NUCLEOTIDE SEQUENCE</scope>
    <source>
        <strain evidence="1">VKM Ac-1401</strain>
    </source>
</reference>
<dbReference type="AlphaFoldDB" id="A0A9W6LYM4"/>
<comment type="caution">
    <text evidence="1">The sequence shown here is derived from an EMBL/GenBank/DDBJ whole genome shotgun (WGS) entry which is preliminary data.</text>
</comment>
<protein>
    <submittedName>
        <fullName evidence="1">Uncharacterized protein</fullName>
    </submittedName>
</protein>
<organism evidence="1 2">
    <name type="scientific">Leifsonia poae</name>
    <dbReference type="NCBI Taxonomy" id="110933"/>
    <lineage>
        <taxon>Bacteria</taxon>
        <taxon>Bacillati</taxon>
        <taxon>Actinomycetota</taxon>
        <taxon>Actinomycetes</taxon>
        <taxon>Micrococcales</taxon>
        <taxon>Microbacteriaceae</taxon>
        <taxon>Leifsonia</taxon>
    </lineage>
</organism>
<reference evidence="1" key="2">
    <citation type="submission" date="2023-01" db="EMBL/GenBank/DDBJ databases">
        <authorList>
            <person name="Sun Q."/>
            <person name="Evtushenko L."/>
        </authorList>
    </citation>
    <scope>NUCLEOTIDE SEQUENCE</scope>
    <source>
        <strain evidence="1">VKM Ac-1401</strain>
    </source>
</reference>
<sequence>MSFDPERVLADSDRVLKDPHLQAIAVESLAGLPEWTDDIAERIGNLYPTDGSRVAGDDRIKWIDPPSSQIVHLLHSAHDHLHMLAQGMKHEGPRPLAGYSLIRVAIEASALATWLMAPGTIDARVRRSIRLTWDNRLRVAVYTKKYDTPTDAITDDLRRILTDIAGTRPGVKSLGLDSEFPRLTDVIRAADEKIPANRKQNLTGVDAWRACSGIAHSNSNFAAGAMDREDAPDHTRVTVNVITLALMLEQAKLHLGHAVTHAELCMASKPAPRGPTPSPPTTS</sequence>
<dbReference type="EMBL" id="BSEN01000001">
    <property type="protein sequence ID" value="GLJ74759.1"/>
    <property type="molecule type" value="Genomic_DNA"/>
</dbReference>
<keyword evidence="2" id="KW-1185">Reference proteome</keyword>
<name>A0A9W6LYM4_9MICO</name>
<accession>A0A9W6LYM4</accession>
<dbReference type="RefSeq" id="WP_271175451.1">
    <property type="nucleotide sequence ID" value="NZ_BAAAJO010000001.1"/>
</dbReference>
<gene>
    <name evidence="1" type="ORF">GCM10017584_03320</name>
</gene>